<organism evidence="2 3">
    <name type="scientific">Serratia entomophila</name>
    <dbReference type="NCBI Taxonomy" id="42906"/>
    <lineage>
        <taxon>Bacteria</taxon>
        <taxon>Pseudomonadati</taxon>
        <taxon>Pseudomonadota</taxon>
        <taxon>Gammaproteobacteria</taxon>
        <taxon>Enterobacterales</taxon>
        <taxon>Yersiniaceae</taxon>
        <taxon>Serratia</taxon>
    </lineage>
</organism>
<dbReference type="Proteomes" id="UP001056873">
    <property type="component" value="Chromosome"/>
</dbReference>
<keyword evidence="3" id="KW-1185">Reference proteome</keyword>
<evidence type="ECO:0000313" key="3">
    <source>
        <dbReference type="Proteomes" id="UP001056873"/>
    </source>
</evidence>
<dbReference type="EMBL" id="CP074347">
    <property type="protein sequence ID" value="USV00507.1"/>
    <property type="molecule type" value="Genomic_DNA"/>
</dbReference>
<protein>
    <recommendedName>
        <fullName evidence="1">Formyl transferase N-terminal domain-containing protein</fullName>
    </recommendedName>
</protein>
<reference evidence="2" key="1">
    <citation type="journal article" date="2022" name="BMC Genomics">
        <title>Genome sequence of the entomopathogenic Serratia entomophila isolate 626 and characterisation of the species specific itaconate degradation pathway.</title>
        <authorList>
            <person name="Vaughan A.L."/>
            <person name="Altermann E."/>
            <person name="Glare T.R."/>
            <person name="Hurst M.R.H."/>
        </authorList>
    </citation>
    <scope>NUCLEOTIDE SEQUENCE</scope>
    <source>
        <strain evidence="2">626</strain>
    </source>
</reference>
<sequence>MKNVALFVGNDIFSWLACQDVIGALNKECAFTVYFPLAKAAGRTQEAAIRQLSLYEREVLNDFVFPFISRNAGACQGAYQAPLECLAAAGVKAHRITDINDAAFISSLGNMDAVISLRCYQKFSSDYVRAFSQRGKLLWNLHPGDLPQYRGVMTLFRAMMNGEKNCALTLHEMDENWDAGPVIARLPSELRHELSFLENMMLLGVKAGGFLARQLMRVELRDAMAVERQGSYRYWGFPDAQTLAQAEQAGIVLIDHDAVRQQYLALFVGDRFHPLAGQFCAGFDDFIRAHSHD</sequence>
<evidence type="ECO:0000313" key="2">
    <source>
        <dbReference type="EMBL" id="USV00507.1"/>
    </source>
</evidence>
<dbReference type="Pfam" id="PF00551">
    <property type="entry name" value="Formyl_trans_N"/>
    <property type="match status" value="1"/>
</dbReference>
<proteinExistence type="predicted"/>
<dbReference type="GeneID" id="75024517"/>
<name>A0ABY5CRA3_9GAMM</name>
<dbReference type="InterPro" id="IPR002376">
    <property type="entry name" value="Formyl_transf_N"/>
</dbReference>
<evidence type="ECO:0000259" key="1">
    <source>
        <dbReference type="Pfam" id="PF00551"/>
    </source>
</evidence>
<dbReference type="Gene3D" id="3.40.50.170">
    <property type="entry name" value="Formyl transferase, N-terminal domain"/>
    <property type="match status" value="1"/>
</dbReference>
<accession>A0ABY5CRA3</accession>
<dbReference type="InterPro" id="IPR036477">
    <property type="entry name" value="Formyl_transf_N_sf"/>
</dbReference>
<dbReference type="RefSeq" id="WP_234586494.1">
    <property type="nucleotide sequence ID" value="NZ_CAMIPG010000007.1"/>
</dbReference>
<dbReference type="SUPFAM" id="SSF53328">
    <property type="entry name" value="Formyltransferase"/>
    <property type="match status" value="1"/>
</dbReference>
<gene>
    <name evidence="2" type="ORF">KFQ06_21195</name>
</gene>
<feature type="domain" description="Formyl transferase N-terminal" evidence="1">
    <location>
        <begin position="102"/>
        <end position="186"/>
    </location>
</feature>